<evidence type="ECO:0000313" key="2">
    <source>
        <dbReference type="Proteomes" id="UP000269438"/>
    </source>
</evidence>
<reference evidence="1 2" key="1">
    <citation type="submission" date="2018-10" db="EMBL/GenBank/DDBJ databases">
        <authorList>
            <person name="Li J."/>
        </authorList>
    </citation>
    <scope>NUCLEOTIDE SEQUENCE [LARGE SCALE GENOMIC DNA]</scope>
    <source>
        <strain evidence="1 2">JCM 11654</strain>
    </source>
</reference>
<dbReference type="OrthoDB" id="5189166at2"/>
<name>A0A3L7AQS7_9MICO</name>
<accession>A0A3L7AQS7</accession>
<dbReference type="EMBL" id="RCUY01000009">
    <property type="protein sequence ID" value="RLP82325.1"/>
    <property type="molecule type" value="Genomic_DNA"/>
</dbReference>
<gene>
    <name evidence="1" type="ORF">D9V34_11090</name>
</gene>
<dbReference type="AlphaFoldDB" id="A0A3L7AQS7"/>
<proteinExistence type="predicted"/>
<dbReference type="Proteomes" id="UP000269438">
    <property type="component" value="Unassembled WGS sequence"/>
</dbReference>
<organism evidence="1 2">
    <name type="scientific">Mycetocola lacteus</name>
    <dbReference type="NCBI Taxonomy" id="76637"/>
    <lineage>
        <taxon>Bacteria</taxon>
        <taxon>Bacillati</taxon>
        <taxon>Actinomycetota</taxon>
        <taxon>Actinomycetes</taxon>
        <taxon>Micrococcales</taxon>
        <taxon>Microbacteriaceae</taxon>
        <taxon>Mycetocola</taxon>
    </lineage>
</organism>
<dbReference type="RefSeq" id="WP_121688856.1">
    <property type="nucleotide sequence ID" value="NZ_RCUY01000009.1"/>
</dbReference>
<sequence>MSWDATLIRPNMNRSTEHVLALDPLGDPDDLQARIAAVFAGAEWLSRTEGLWESATGLTEISLTSAAPVLDTLREGVAGTLRAPDGRDLPATTPTDGPVAVHFCVRGNNLDIVTSIRTLARKNGWVAIDDQTGQALPEGADVLDSFAAWAEARDLAFARIERDFHRAEH</sequence>
<comment type="caution">
    <text evidence="1">The sequence shown here is derived from an EMBL/GenBank/DDBJ whole genome shotgun (WGS) entry which is preliminary data.</text>
</comment>
<keyword evidence="2" id="KW-1185">Reference proteome</keyword>
<evidence type="ECO:0000313" key="1">
    <source>
        <dbReference type="EMBL" id="RLP82325.1"/>
    </source>
</evidence>
<protein>
    <submittedName>
        <fullName evidence="1">Uncharacterized protein</fullName>
    </submittedName>
</protein>